<sequence length="607" mass="66546">MSEWKPIPRRQFPKLPGLRTEESIYWRKYRFPVLVKETGAVTSINFSPVRPHDFAVTSGMRVQIYSQSNQAVRRSISRFGDVAYSGSYRRDGSLLVAGSEDASVQVFHTQTRVILRTYKAHLGPVRATAFASDNVTVISASDDRTVKLWDLSADEPKQEFTTTDDGHSDYIRTMVPNLDNPNLFLTGSYDHTVKLWDARTAGAVMTMEHGAPVECVRLFPGGSVALSAGGDHWTAWDMAAGGRAIHQVRAHKKTVTGLAFDPDYTRILSCSLDHTVKIHDVRDYSVTHSVVYPAPLLSVALSPDNTHLVAGMANGLLSIRHRATAASLASGRAVAPVPAATAAAEATTQAAIVNDGKRSARPPASGSYRFFVRGRGHQPGANDFTVESRRRPRLQPFERLLKNYEYQAALDLVLSPDYSQRLEKLRREHSSQYGQPSNKPFPNQASPASPLVVISLLEELVQRSALQQTLLNRSDTDLLPLFQFIIRHIDNPRYSSLLIDVASMLLDLYDINAGKSTLLDDMLVRLSSRVAAELQTQRRLFSLIGSLDMLFAAASTSTTGHIVPAGRPEAPMLQPDVSARGFPARSGPSGVDSVPVISPANLPNTSN</sequence>
<dbReference type="GeneID" id="20529205"/>
<dbReference type="InterPro" id="IPR015943">
    <property type="entry name" value="WD40/YVTN_repeat-like_dom_sf"/>
</dbReference>
<dbReference type="STRING" id="691883.A0A058Z484"/>
<dbReference type="InterPro" id="IPR019775">
    <property type="entry name" value="WD40_repeat_CS"/>
</dbReference>
<feature type="repeat" description="WD" evidence="6">
    <location>
        <begin position="248"/>
        <end position="289"/>
    </location>
</feature>
<feature type="compositionally biased region" description="Polar residues" evidence="7">
    <location>
        <begin position="431"/>
        <end position="445"/>
    </location>
</feature>
<keyword evidence="3 6" id="KW-0853">WD repeat</keyword>
<feature type="repeat" description="WD" evidence="6">
    <location>
        <begin position="164"/>
        <end position="206"/>
    </location>
</feature>
<dbReference type="Pfam" id="PF00400">
    <property type="entry name" value="WD40"/>
    <property type="match status" value="3"/>
</dbReference>
<organism evidence="9">
    <name type="scientific">Fonticula alba</name>
    <name type="common">Slime mold</name>
    <dbReference type="NCBI Taxonomy" id="691883"/>
    <lineage>
        <taxon>Eukaryota</taxon>
        <taxon>Rotosphaerida</taxon>
        <taxon>Fonticulaceae</taxon>
        <taxon>Fonticula</taxon>
    </lineage>
</organism>
<dbReference type="Pfam" id="PF09384">
    <property type="entry name" value="UTP15_C"/>
    <property type="match status" value="1"/>
</dbReference>
<dbReference type="CDD" id="cd00200">
    <property type="entry name" value="WD40"/>
    <property type="match status" value="1"/>
</dbReference>
<evidence type="ECO:0000256" key="4">
    <source>
        <dbReference type="ARBA" id="ARBA00022737"/>
    </source>
</evidence>
<gene>
    <name evidence="9" type="ORF">H696_04480</name>
</gene>
<dbReference type="GO" id="GO:0006364">
    <property type="term" value="P:rRNA processing"/>
    <property type="evidence" value="ECO:0007669"/>
    <property type="project" value="UniProtKB-KW"/>
</dbReference>
<keyword evidence="10" id="KW-1185">Reference proteome</keyword>
<dbReference type="Proteomes" id="UP000030693">
    <property type="component" value="Unassembled WGS sequence"/>
</dbReference>
<evidence type="ECO:0000256" key="7">
    <source>
        <dbReference type="SAM" id="MobiDB-lite"/>
    </source>
</evidence>
<evidence type="ECO:0000256" key="3">
    <source>
        <dbReference type="ARBA" id="ARBA00022574"/>
    </source>
</evidence>
<accession>A0A058Z484</accession>
<dbReference type="PROSITE" id="PS50082">
    <property type="entry name" value="WD_REPEATS_2"/>
    <property type="match status" value="3"/>
</dbReference>
<feature type="region of interest" description="Disordered" evidence="7">
    <location>
        <begin position="425"/>
        <end position="445"/>
    </location>
</feature>
<evidence type="ECO:0000256" key="6">
    <source>
        <dbReference type="PROSITE-ProRule" id="PRU00221"/>
    </source>
</evidence>
<comment type="subcellular location">
    <subcellularLocation>
        <location evidence="1">Nucleus</location>
        <location evidence="1">Nucleolus</location>
    </subcellularLocation>
</comment>
<dbReference type="eggNOG" id="KOG0310">
    <property type="taxonomic scope" value="Eukaryota"/>
</dbReference>
<evidence type="ECO:0000256" key="1">
    <source>
        <dbReference type="ARBA" id="ARBA00004604"/>
    </source>
</evidence>
<dbReference type="PANTHER" id="PTHR19924">
    <property type="entry name" value="UTP15 U3 SMALL NUCLEOLAR RNA-ASSOCIATED PROTEIN 15 FAMILY MEMBER"/>
    <property type="match status" value="1"/>
</dbReference>
<name>A0A058Z484_FONAL</name>
<dbReference type="SMART" id="SM00320">
    <property type="entry name" value="WD40"/>
    <property type="match status" value="7"/>
</dbReference>
<dbReference type="EMBL" id="KB932207">
    <property type="protein sequence ID" value="KCV69060.1"/>
    <property type="molecule type" value="Genomic_DNA"/>
</dbReference>
<feature type="domain" description="U3 small nucleolar RNA-associated protein 15 C-terminal" evidence="8">
    <location>
        <begin position="448"/>
        <end position="550"/>
    </location>
</feature>
<evidence type="ECO:0000259" key="8">
    <source>
        <dbReference type="Pfam" id="PF09384"/>
    </source>
</evidence>
<dbReference type="InterPro" id="IPR001680">
    <property type="entry name" value="WD40_rpt"/>
</dbReference>
<dbReference type="RefSeq" id="XP_009496631.1">
    <property type="nucleotide sequence ID" value="XM_009498356.1"/>
</dbReference>
<dbReference type="PRINTS" id="PR00320">
    <property type="entry name" value="GPROTEINBRPT"/>
</dbReference>
<dbReference type="OrthoDB" id="431715at2759"/>
<evidence type="ECO:0000313" key="10">
    <source>
        <dbReference type="Proteomes" id="UP000030693"/>
    </source>
</evidence>
<dbReference type="SUPFAM" id="SSF50978">
    <property type="entry name" value="WD40 repeat-like"/>
    <property type="match status" value="1"/>
</dbReference>
<evidence type="ECO:0000313" key="9">
    <source>
        <dbReference type="EMBL" id="KCV69060.1"/>
    </source>
</evidence>
<keyword evidence="2" id="KW-0698">rRNA processing</keyword>
<dbReference type="Gene3D" id="2.130.10.10">
    <property type="entry name" value="YVTN repeat-like/Quinoprotein amine dehydrogenase"/>
    <property type="match status" value="2"/>
</dbReference>
<dbReference type="PANTHER" id="PTHR19924:SF26">
    <property type="entry name" value="U3 SMALL NUCLEOLAR RNA-ASSOCIATED PROTEIN 15 HOMOLOG"/>
    <property type="match status" value="1"/>
</dbReference>
<protein>
    <recommendedName>
        <fullName evidence="8">U3 small nucleolar RNA-associated protein 15 C-terminal domain-containing protein</fullName>
    </recommendedName>
</protein>
<evidence type="ECO:0000256" key="5">
    <source>
        <dbReference type="ARBA" id="ARBA00023242"/>
    </source>
</evidence>
<keyword evidence="5" id="KW-0539">Nucleus</keyword>
<proteinExistence type="predicted"/>
<feature type="repeat" description="WD" evidence="6">
    <location>
        <begin position="118"/>
        <end position="159"/>
    </location>
</feature>
<evidence type="ECO:0000256" key="2">
    <source>
        <dbReference type="ARBA" id="ARBA00022552"/>
    </source>
</evidence>
<keyword evidence="4" id="KW-0677">Repeat</keyword>
<dbReference type="AlphaFoldDB" id="A0A058Z484"/>
<dbReference type="InterPro" id="IPR020472">
    <property type="entry name" value="WD40_PAC1"/>
</dbReference>
<feature type="region of interest" description="Disordered" evidence="7">
    <location>
        <begin position="577"/>
        <end position="607"/>
    </location>
</feature>
<dbReference type="GO" id="GO:0045943">
    <property type="term" value="P:positive regulation of transcription by RNA polymerase I"/>
    <property type="evidence" value="ECO:0007669"/>
    <property type="project" value="TreeGrafter"/>
</dbReference>
<dbReference type="InterPro" id="IPR036322">
    <property type="entry name" value="WD40_repeat_dom_sf"/>
</dbReference>
<reference evidence="9" key="1">
    <citation type="submission" date="2013-04" db="EMBL/GenBank/DDBJ databases">
        <title>The Genome Sequence of Fonticula alba ATCC 38817.</title>
        <authorList>
            <consortium name="The Broad Institute Genomics Platform"/>
            <person name="Russ C."/>
            <person name="Cuomo C."/>
            <person name="Burger G."/>
            <person name="Gray M.W."/>
            <person name="Holland P.W.H."/>
            <person name="King N."/>
            <person name="Lang F.B.F."/>
            <person name="Roger A.J."/>
            <person name="Ruiz-Trillo I."/>
            <person name="Brown M."/>
            <person name="Walker B."/>
            <person name="Young S."/>
            <person name="Zeng Q."/>
            <person name="Gargeya S."/>
            <person name="Fitzgerald M."/>
            <person name="Haas B."/>
            <person name="Abouelleil A."/>
            <person name="Allen A.W."/>
            <person name="Alvarado L."/>
            <person name="Arachchi H.M."/>
            <person name="Berlin A.M."/>
            <person name="Chapman S.B."/>
            <person name="Gainer-Dewar J."/>
            <person name="Goldberg J."/>
            <person name="Griggs A."/>
            <person name="Gujja S."/>
            <person name="Hansen M."/>
            <person name="Howarth C."/>
            <person name="Imamovic A."/>
            <person name="Ireland A."/>
            <person name="Larimer J."/>
            <person name="McCowan C."/>
            <person name="Murphy C."/>
            <person name="Pearson M."/>
            <person name="Poon T.W."/>
            <person name="Priest M."/>
            <person name="Roberts A."/>
            <person name="Saif S."/>
            <person name="Shea T."/>
            <person name="Sisk P."/>
            <person name="Sykes S."/>
            <person name="Wortman J."/>
            <person name="Nusbaum C."/>
            <person name="Birren B."/>
        </authorList>
    </citation>
    <scope>NUCLEOTIDE SEQUENCE [LARGE SCALE GENOMIC DNA]</scope>
    <source>
        <strain evidence="9">ATCC 38817</strain>
    </source>
</reference>
<dbReference type="InterPro" id="IPR018983">
    <property type="entry name" value="U3_snoRNA-assocProt_15_C"/>
</dbReference>
<dbReference type="OMA" id="ATYQVVH"/>
<dbReference type="GO" id="GO:0005730">
    <property type="term" value="C:nucleolus"/>
    <property type="evidence" value="ECO:0007669"/>
    <property type="project" value="UniProtKB-SubCell"/>
</dbReference>
<dbReference type="PROSITE" id="PS00678">
    <property type="entry name" value="WD_REPEATS_1"/>
    <property type="match status" value="1"/>
</dbReference>
<dbReference type="PROSITE" id="PS50294">
    <property type="entry name" value="WD_REPEATS_REGION"/>
    <property type="match status" value="3"/>
</dbReference>